<evidence type="ECO:0000256" key="4">
    <source>
        <dbReference type="ARBA" id="ARBA00022827"/>
    </source>
</evidence>
<dbReference type="InterPro" id="IPR009075">
    <property type="entry name" value="AcylCo_DH/oxidase_C"/>
</dbReference>
<evidence type="ECO:0000256" key="2">
    <source>
        <dbReference type="ARBA" id="ARBA00009347"/>
    </source>
</evidence>
<dbReference type="InterPro" id="IPR037069">
    <property type="entry name" value="AcylCoA_DH/ox_N_sf"/>
</dbReference>
<dbReference type="SUPFAM" id="SSF47203">
    <property type="entry name" value="Acyl-CoA dehydrogenase C-terminal domain-like"/>
    <property type="match status" value="1"/>
</dbReference>
<dbReference type="Gene3D" id="1.10.540.10">
    <property type="entry name" value="Acyl-CoA dehydrogenase/oxidase, N-terminal domain"/>
    <property type="match status" value="1"/>
</dbReference>
<evidence type="ECO:0000313" key="10">
    <source>
        <dbReference type="Proteomes" id="UP001595699"/>
    </source>
</evidence>
<proteinExistence type="inferred from homology"/>
<dbReference type="Proteomes" id="UP001595699">
    <property type="component" value="Unassembled WGS sequence"/>
</dbReference>
<evidence type="ECO:0000259" key="7">
    <source>
        <dbReference type="Pfam" id="PF02770"/>
    </source>
</evidence>
<comment type="caution">
    <text evidence="9">The sequence shown here is derived from an EMBL/GenBank/DDBJ whole genome shotgun (WGS) entry which is preliminary data.</text>
</comment>
<dbReference type="PANTHER" id="PTHR43884:SF12">
    <property type="entry name" value="ISOVALERYL-COA DEHYDROGENASE, MITOCHONDRIAL-RELATED"/>
    <property type="match status" value="1"/>
</dbReference>
<dbReference type="PANTHER" id="PTHR43884">
    <property type="entry name" value="ACYL-COA DEHYDROGENASE"/>
    <property type="match status" value="1"/>
</dbReference>
<comment type="similarity">
    <text evidence="2 5">Belongs to the acyl-CoA dehydrogenase family.</text>
</comment>
<feature type="domain" description="Acyl-CoA oxidase/dehydrogenase middle" evidence="7">
    <location>
        <begin position="120"/>
        <end position="192"/>
    </location>
</feature>
<dbReference type="GO" id="GO:0016491">
    <property type="term" value="F:oxidoreductase activity"/>
    <property type="evidence" value="ECO:0007669"/>
    <property type="project" value="UniProtKB-KW"/>
</dbReference>
<evidence type="ECO:0000256" key="3">
    <source>
        <dbReference type="ARBA" id="ARBA00022630"/>
    </source>
</evidence>
<keyword evidence="3 5" id="KW-0285">Flavoprotein</keyword>
<evidence type="ECO:0000313" key="9">
    <source>
        <dbReference type="EMBL" id="MFC3761899.1"/>
    </source>
</evidence>
<gene>
    <name evidence="9" type="ORF">ACFOUW_13740</name>
</gene>
<dbReference type="InterPro" id="IPR036250">
    <property type="entry name" value="AcylCo_DH-like_C"/>
</dbReference>
<dbReference type="InterPro" id="IPR013786">
    <property type="entry name" value="AcylCoA_DH/ox_N"/>
</dbReference>
<dbReference type="Gene3D" id="2.40.110.10">
    <property type="entry name" value="Butyryl-CoA Dehydrogenase, subunit A, domain 2"/>
    <property type="match status" value="1"/>
</dbReference>
<protein>
    <submittedName>
        <fullName evidence="9">Acyl-CoA dehydrogenase family protein</fullName>
        <ecNumber evidence="9">1.-.-.-</ecNumber>
    </submittedName>
</protein>
<dbReference type="Gene3D" id="1.20.140.10">
    <property type="entry name" value="Butyryl-CoA Dehydrogenase, subunit A, domain 3"/>
    <property type="match status" value="1"/>
</dbReference>
<evidence type="ECO:0000256" key="5">
    <source>
        <dbReference type="RuleBase" id="RU362125"/>
    </source>
</evidence>
<dbReference type="Pfam" id="PF02770">
    <property type="entry name" value="Acyl-CoA_dh_M"/>
    <property type="match status" value="1"/>
</dbReference>
<keyword evidence="4 5" id="KW-0274">FAD</keyword>
<sequence length="378" mass="41119">MDFSLTPEQQALRAMARRLAVERFAPKAFTWKGFAWENARILASLGLTGITLAPEDGGQGGSLLDAVLVMEAVSEVCPHSGDAVQATNFGAIRQVSTFGSAAVKRDVLPLLLSGEGLISAGMSEAEAGSALTDLRTTARYEGDEVVLNGEKLWSSYAPEITHSVVWARFGPRARDIGCVVVPVTAPGFSKGVAGTYMSGEHHGALYMEECRVPRSYVLADSDALRTMFTVFGIERIGNATRALSLAQAAFDRAVAHAKTRTQFGRPLCEFQGLQWRFADMRMKLDAARLLIYRAVQNADDGAPDPAEAAIAKCFANEAAFEIANQALQVFGASGYSTEYPMEYYVRRTRGWMIAGGSVEMMRNHVAEAVFDRRFPRRP</sequence>
<keyword evidence="10" id="KW-1185">Reference proteome</keyword>
<dbReference type="EMBL" id="JBHRZH010000011">
    <property type="protein sequence ID" value="MFC3761899.1"/>
    <property type="molecule type" value="Genomic_DNA"/>
</dbReference>
<dbReference type="Pfam" id="PF02771">
    <property type="entry name" value="Acyl-CoA_dh_N"/>
    <property type="match status" value="1"/>
</dbReference>
<organism evidence="9 10">
    <name type="scientific">Tenggerimyces flavus</name>
    <dbReference type="NCBI Taxonomy" id="1708749"/>
    <lineage>
        <taxon>Bacteria</taxon>
        <taxon>Bacillati</taxon>
        <taxon>Actinomycetota</taxon>
        <taxon>Actinomycetes</taxon>
        <taxon>Propionibacteriales</taxon>
        <taxon>Nocardioidaceae</taxon>
        <taxon>Tenggerimyces</taxon>
    </lineage>
</organism>
<feature type="domain" description="Acyl-CoA dehydrogenase/oxidase C-terminal" evidence="6">
    <location>
        <begin position="228"/>
        <end position="369"/>
    </location>
</feature>
<evidence type="ECO:0000259" key="8">
    <source>
        <dbReference type="Pfam" id="PF02771"/>
    </source>
</evidence>
<dbReference type="SUPFAM" id="SSF56645">
    <property type="entry name" value="Acyl-CoA dehydrogenase NM domain-like"/>
    <property type="match status" value="1"/>
</dbReference>
<dbReference type="Pfam" id="PF00441">
    <property type="entry name" value="Acyl-CoA_dh_1"/>
    <property type="match status" value="1"/>
</dbReference>
<keyword evidence="5 9" id="KW-0560">Oxidoreductase</keyword>
<dbReference type="InterPro" id="IPR009100">
    <property type="entry name" value="AcylCoA_DH/oxidase_NM_dom_sf"/>
</dbReference>
<dbReference type="InterPro" id="IPR046373">
    <property type="entry name" value="Acyl-CoA_Oxase/DH_mid-dom_sf"/>
</dbReference>
<accession>A0ABV7YAS7</accession>
<dbReference type="EC" id="1.-.-.-" evidence="9"/>
<reference evidence="10" key="1">
    <citation type="journal article" date="2019" name="Int. J. Syst. Evol. Microbiol.">
        <title>The Global Catalogue of Microorganisms (GCM) 10K type strain sequencing project: providing services to taxonomists for standard genome sequencing and annotation.</title>
        <authorList>
            <consortium name="The Broad Institute Genomics Platform"/>
            <consortium name="The Broad Institute Genome Sequencing Center for Infectious Disease"/>
            <person name="Wu L."/>
            <person name="Ma J."/>
        </authorList>
    </citation>
    <scope>NUCLEOTIDE SEQUENCE [LARGE SCALE GENOMIC DNA]</scope>
    <source>
        <strain evidence="10">CGMCC 4.7241</strain>
    </source>
</reference>
<evidence type="ECO:0000256" key="1">
    <source>
        <dbReference type="ARBA" id="ARBA00001974"/>
    </source>
</evidence>
<dbReference type="InterPro" id="IPR006091">
    <property type="entry name" value="Acyl-CoA_Oxase/DH_mid-dom"/>
</dbReference>
<dbReference type="RefSeq" id="WP_205121390.1">
    <property type="nucleotide sequence ID" value="NZ_JAFBCM010000001.1"/>
</dbReference>
<dbReference type="CDD" id="cd00567">
    <property type="entry name" value="ACAD"/>
    <property type="match status" value="1"/>
</dbReference>
<name>A0ABV7YAS7_9ACTN</name>
<comment type="cofactor">
    <cofactor evidence="1 5">
        <name>FAD</name>
        <dbReference type="ChEBI" id="CHEBI:57692"/>
    </cofactor>
</comment>
<feature type="domain" description="Acyl-CoA dehydrogenase/oxidase N-terminal" evidence="8">
    <location>
        <begin position="6"/>
        <end position="115"/>
    </location>
</feature>
<evidence type="ECO:0000259" key="6">
    <source>
        <dbReference type="Pfam" id="PF00441"/>
    </source>
</evidence>